<protein>
    <submittedName>
        <fullName evidence="1">Uncharacterized protein</fullName>
    </submittedName>
</protein>
<dbReference type="AlphaFoldDB" id="A0A512H5Z7"/>
<keyword evidence="2" id="KW-1185">Reference proteome</keyword>
<comment type="caution">
    <text evidence="1">The sequence shown here is derived from an EMBL/GenBank/DDBJ whole genome shotgun (WGS) entry which is preliminary data.</text>
</comment>
<dbReference type="EMBL" id="BJZO01000019">
    <property type="protein sequence ID" value="GEO80889.1"/>
    <property type="molecule type" value="Genomic_DNA"/>
</dbReference>
<dbReference type="Proteomes" id="UP000321567">
    <property type="component" value="Unassembled WGS sequence"/>
</dbReference>
<proteinExistence type="predicted"/>
<organism evidence="1 2">
    <name type="scientific">Pararhodospirillum oryzae</name>
    <dbReference type="NCBI Taxonomy" id="478448"/>
    <lineage>
        <taxon>Bacteria</taxon>
        <taxon>Pseudomonadati</taxon>
        <taxon>Pseudomonadota</taxon>
        <taxon>Alphaproteobacteria</taxon>
        <taxon>Rhodospirillales</taxon>
        <taxon>Rhodospirillaceae</taxon>
        <taxon>Pararhodospirillum</taxon>
    </lineage>
</organism>
<evidence type="ECO:0000313" key="2">
    <source>
        <dbReference type="Proteomes" id="UP000321567"/>
    </source>
</evidence>
<name>A0A512H5Z7_9PROT</name>
<reference evidence="1 2" key="1">
    <citation type="submission" date="2019-07" db="EMBL/GenBank/DDBJ databases">
        <title>Whole genome shotgun sequence of Rhodospirillum oryzae NBRC 107573.</title>
        <authorList>
            <person name="Hosoyama A."/>
            <person name="Uohara A."/>
            <person name="Ohji S."/>
            <person name="Ichikawa N."/>
        </authorList>
    </citation>
    <scope>NUCLEOTIDE SEQUENCE [LARGE SCALE GENOMIC DNA]</scope>
    <source>
        <strain evidence="1 2">NBRC 107573</strain>
    </source>
</reference>
<sequence length="52" mass="5971">MLPFAHGVVQALEKKNSDKKENRDGAIYPFFMPNKINKSYQGDGCRENAKKR</sequence>
<accession>A0A512H5Z7</accession>
<evidence type="ECO:0000313" key="1">
    <source>
        <dbReference type="EMBL" id="GEO80889.1"/>
    </source>
</evidence>
<gene>
    <name evidence="1" type="ORF">ROR02_10200</name>
</gene>